<evidence type="ECO:0000313" key="2">
    <source>
        <dbReference type="Proteomes" id="UP001497453"/>
    </source>
</evidence>
<dbReference type="EMBL" id="OZ037946">
    <property type="protein sequence ID" value="CAL1705724.1"/>
    <property type="molecule type" value="Genomic_DNA"/>
</dbReference>
<reference evidence="2" key="1">
    <citation type="submission" date="2024-04" db="EMBL/GenBank/DDBJ databases">
        <authorList>
            <person name="Shaw F."/>
            <person name="Minotto A."/>
        </authorList>
    </citation>
    <scope>NUCLEOTIDE SEQUENCE [LARGE SCALE GENOMIC DNA]</scope>
</reference>
<keyword evidence="2" id="KW-1185">Reference proteome</keyword>
<sequence>MVTCSKMWRDMHPAPTLNSAEAPEFFLNNVLFNDLKVDNSIWNTSYPFSMLSLATFGKKYTIEQDLIQFNLGGCAGIPATLASCDVQDGDSLVDLGVSDREDVWAYFYWPAYPGVVFPANLRHASPYTRQELAENILRCMEDWHQHMVLSEGCIRRCKIKPLAFDSWNLSSFVVDGLLPLDDEKKHYLVCVTWGRYNNHPHE</sequence>
<dbReference type="Proteomes" id="UP001497453">
    <property type="component" value="Chromosome 3"/>
</dbReference>
<gene>
    <name evidence="1" type="ORF">GFSPODELE1_LOCUS5550</name>
</gene>
<proteinExistence type="predicted"/>
<name>A0ABP1DET1_9APHY</name>
<evidence type="ECO:0000313" key="1">
    <source>
        <dbReference type="EMBL" id="CAL1705724.1"/>
    </source>
</evidence>
<accession>A0ABP1DET1</accession>
<organism evidence="1 2">
    <name type="scientific">Somion occarium</name>
    <dbReference type="NCBI Taxonomy" id="3059160"/>
    <lineage>
        <taxon>Eukaryota</taxon>
        <taxon>Fungi</taxon>
        <taxon>Dikarya</taxon>
        <taxon>Basidiomycota</taxon>
        <taxon>Agaricomycotina</taxon>
        <taxon>Agaricomycetes</taxon>
        <taxon>Polyporales</taxon>
        <taxon>Cerrenaceae</taxon>
        <taxon>Somion</taxon>
    </lineage>
</organism>
<protein>
    <submittedName>
        <fullName evidence="1">Uncharacterized protein</fullName>
    </submittedName>
</protein>